<reference evidence="2 3" key="1">
    <citation type="submission" date="2018-04" db="EMBL/GenBank/DDBJ databases">
        <title>The genome sequence of Caulobacter sp. 736.</title>
        <authorList>
            <person name="Gao J."/>
            <person name="Sun J."/>
        </authorList>
    </citation>
    <scope>NUCLEOTIDE SEQUENCE [LARGE SCALE GENOMIC DNA]</scope>
    <source>
        <strain evidence="2 3">736</strain>
    </source>
</reference>
<organism evidence="2 3">
    <name type="scientific">Caulobacter radicis</name>
    <dbReference type="NCBI Taxonomy" id="2172650"/>
    <lineage>
        <taxon>Bacteria</taxon>
        <taxon>Pseudomonadati</taxon>
        <taxon>Pseudomonadota</taxon>
        <taxon>Alphaproteobacteria</taxon>
        <taxon>Caulobacterales</taxon>
        <taxon>Caulobacteraceae</taxon>
        <taxon>Caulobacter</taxon>
    </lineage>
</organism>
<evidence type="ECO:0000256" key="1">
    <source>
        <dbReference type="SAM" id="SignalP"/>
    </source>
</evidence>
<dbReference type="EMBL" id="QDKP01000063">
    <property type="protein sequence ID" value="PVM72318.1"/>
    <property type="molecule type" value="Genomic_DNA"/>
</dbReference>
<comment type="caution">
    <text evidence="2">The sequence shown here is derived from an EMBL/GenBank/DDBJ whole genome shotgun (WGS) entry which is preliminary data.</text>
</comment>
<feature type="chain" id="PRO_5015476582" description="Extracellular endo-alpha-(1-&gt;5)-L-arabinanase C-terminal domain-containing protein" evidence="1">
    <location>
        <begin position="20"/>
        <end position="130"/>
    </location>
</feature>
<dbReference type="Proteomes" id="UP000244913">
    <property type="component" value="Unassembled WGS sequence"/>
</dbReference>
<sequence>MLSVALALLLAATPSPPSALQPTSLAGDWVVDLSASDSAPYFKGMSLDLEDDGRVTGSFYDSAIEAGRWRTARGRICVSFRTSDGKGPYHTTACLRGGAVEGQTWAEHRNFVFLWSAKPATPADRAAPWW</sequence>
<evidence type="ECO:0008006" key="4">
    <source>
        <dbReference type="Google" id="ProtNLM"/>
    </source>
</evidence>
<keyword evidence="3" id="KW-1185">Reference proteome</keyword>
<keyword evidence="1" id="KW-0732">Signal</keyword>
<name>A0A2T9IYP0_9CAUL</name>
<evidence type="ECO:0000313" key="3">
    <source>
        <dbReference type="Proteomes" id="UP000244913"/>
    </source>
</evidence>
<protein>
    <recommendedName>
        <fullName evidence="4">Extracellular endo-alpha-(1-&gt;5)-L-arabinanase C-terminal domain-containing protein</fullName>
    </recommendedName>
</protein>
<gene>
    <name evidence="2" type="ORF">DDF65_22325</name>
</gene>
<accession>A0A2T9IYP0</accession>
<evidence type="ECO:0000313" key="2">
    <source>
        <dbReference type="EMBL" id="PVM72318.1"/>
    </source>
</evidence>
<proteinExistence type="predicted"/>
<feature type="signal peptide" evidence="1">
    <location>
        <begin position="1"/>
        <end position="19"/>
    </location>
</feature>
<dbReference type="AlphaFoldDB" id="A0A2T9IYP0"/>
<dbReference type="RefSeq" id="WP_116569736.1">
    <property type="nucleotide sequence ID" value="NZ_QDKP01000063.1"/>
</dbReference>